<reference evidence="3 4" key="1">
    <citation type="submission" date="2013-11" db="EMBL/GenBank/DDBJ databases">
        <title>Genome sequencing of Stegodyphus mimosarum.</title>
        <authorList>
            <person name="Bechsgaard J."/>
        </authorList>
    </citation>
    <scope>NUCLEOTIDE SEQUENCE [LARGE SCALE GENOMIC DNA]</scope>
</reference>
<gene>
    <name evidence="3" type="ORF">X975_13485</name>
</gene>
<protein>
    <recommendedName>
        <fullName evidence="2">CCHC-type domain-containing protein</fullName>
    </recommendedName>
</protein>
<evidence type="ECO:0000256" key="1">
    <source>
        <dbReference type="PROSITE-ProRule" id="PRU00047"/>
    </source>
</evidence>
<dbReference type="InterPro" id="IPR036875">
    <property type="entry name" value="Znf_CCHC_sf"/>
</dbReference>
<dbReference type="Gene3D" id="4.10.60.10">
    <property type="entry name" value="Zinc finger, CCHC-type"/>
    <property type="match status" value="1"/>
</dbReference>
<dbReference type="SUPFAM" id="SSF57756">
    <property type="entry name" value="Retrovirus zinc finger-like domains"/>
    <property type="match status" value="1"/>
</dbReference>
<dbReference type="SMART" id="SM00343">
    <property type="entry name" value="ZnF_C2HC"/>
    <property type="match status" value="1"/>
</dbReference>
<dbReference type="InterPro" id="IPR001878">
    <property type="entry name" value="Znf_CCHC"/>
</dbReference>
<evidence type="ECO:0000313" key="3">
    <source>
        <dbReference type="EMBL" id="KFM67214.1"/>
    </source>
</evidence>
<organism evidence="3 4">
    <name type="scientific">Stegodyphus mimosarum</name>
    <name type="common">African social velvet spider</name>
    <dbReference type="NCBI Taxonomy" id="407821"/>
    <lineage>
        <taxon>Eukaryota</taxon>
        <taxon>Metazoa</taxon>
        <taxon>Ecdysozoa</taxon>
        <taxon>Arthropoda</taxon>
        <taxon>Chelicerata</taxon>
        <taxon>Arachnida</taxon>
        <taxon>Araneae</taxon>
        <taxon>Araneomorphae</taxon>
        <taxon>Entelegynae</taxon>
        <taxon>Eresoidea</taxon>
        <taxon>Eresidae</taxon>
        <taxon>Stegodyphus</taxon>
    </lineage>
</organism>
<evidence type="ECO:0000313" key="4">
    <source>
        <dbReference type="Proteomes" id="UP000054359"/>
    </source>
</evidence>
<sequence>MKFKAAQQPIRRDRYAVRAVRVYELVDQLMACLDDLSRQVNAMRQYISDKKPTLKCWNCGVEGHIRNNCKTPQSTKNKTHDKTEN</sequence>
<dbReference type="EMBL" id="KK116256">
    <property type="protein sequence ID" value="KFM67214.1"/>
    <property type="molecule type" value="Genomic_DNA"/>
</dbReference>
<dbReference type="Pfam" id="PF00098">
    <property type="entry name" value="zf-CCHC"/>
    <property type="match status" value="1"/>
</dbReference>
<dbReference type="GO" id="GO:0003676">
    <property type="term" value="F:nucleic acid binding"/>
    <property type="evidence" value="ECO:0007669"/>
    <property type="project" value="InterPro"/>
</dbReference>
<keyword evidence="1" id="KW-0863">Zinc-finger</keyword>
<accession>A0A087TQ25</accession>
<dbReference type="GO" id="GO:0008270">
    <property type="term" value="F:zinc ion binding"/>
    <property type="evidence" value="ECO:0007669"/>
    <property type="project" value="UniProtKB-KW"/>
</dbReference>
<feature type="domain" description="CCHC-type" evidence="2">
    <location>
        <begin position="55"/>
        <end position="70"/>
    </location>
</feature>
<dbReference type="PROSITE" id="PS50158">
    <property type="entry name" value="ZF_CCHC"/>
    <property type="match status" value="1"/>
</dbReference>
<dbReference type="AlphaFoldDB" id="A0A087TQ25"/>
<feature type="non-terminal residue" evidence="3">
    <location>
        <position position="85"/>
    </location>
</feature>
<keyword evidence="4" id="KW-1185">Reference proteome</keyword>
<keyword evidence="1" id="KW-0479">Metal-binding</keyword>
<proteinExistence type="predicted"/>
<dbReference type="OrthoDB" id="2277233at2759"/>
<keyword evidence="1" id="KW-0862">Zinc</keyword>
<evidence type="ECO:0000259" key="2">
    <source>
        <dbReference type="PROSITE" id="PS50158"/>
    </source>
</evidence>
<name>A0A087TQ25_STEMI</name>
<dbReference type="Proteomes" id="UP000054359">
    <property type="component" value="Unassembled WGS sequence"/>
</dbReference>